<gene>
    <name evidence="2" type="ORF">LMG32289_01703</name>
</gene>
<dbReference type="InterPro" id="IPR045584">
    <property type="entry name" value="Pilin-like"/>
</dbReference>
<accession>A0ABN7Y7Z9</accession>
<comment type="caution">
    <text evidence="2">The sequence shown here is derived from an EMBL/GenBank/DDBJ whole genome shotgun (WGS) entry which is preliminary data.</text>
</comment>
<name>A0ABN7Y7Z9_9BURK</name>
<dbReference type="InterPro" id="IPR032092">
    <property type="entry name" value="PilW"/>
</dbReference>
<evidence type="ECO:0008006" key="4">
    <source>
        <dbReference type="Google" id="ProtNLM"/>
    </source>
</evidence>
<evidence type="ECO:0000313" key="3">
    <source>
        <dbReference type="Proteomes" id="UP000706525"/>
    </source>
</evidence>
<dbReference type="Proteomes" id="UP000706525">
    <property type="component" value="Unassembled WGS sequence"/>
</dbReference>
<dbReference type="RefSeq" id="WP_223984841.1">
    <property type="nucleotide sequence ID" value="NZ_CAJZAG010000003.1"/>
</dbReference>
<evidence type="ECO:0000256" key="1">
    <source>
        <dbReference type="SAM" id="Phobius"/>
    </source>
</evidence>
<dbReference type="Pfam" id="PF07963">
    <property type="entry name" value="N_methyl"/>
    <property type="match status" value="1"/>
</dbReference>
<proteinExistence type="predicted"/>
<dbReference type="PROSITE" id="PS00409">
    <property type="entry name" value="PROKAR_NTER_METHYL"/>
    <property type="match status" value="1"/>
</dbReference>
<reference evidence="2 3" key="1">
    <citation type="submission" date="2021-08" db="EMBL/GenBank/DDBJ databases">
        <authorList>
            <person name="Peeters C."/>
        </authorList>
    </citation>
    <scope>NUCLEOTIDE SEQUENCE [LARGE SCALE GENOMIC DNA]</scope>
    <source>
        <strain evidence="2 3">LMG 32289</strain>
    </source>
</reference>
<organism evidence="2 3">
    <name type="scientific">Cupriavidus pampae</name>
    <dbReference type="NCBI Taxonomy" id="659251"/>
    <lineage>
        <taxon>Bacteria</taxon>
        <taxon>Pseudomonadati</taxon>
        <taxon>Pseudomonadota</taxon>
        <taxon>Betaproteobacteria</taxon>
        <taxon>Burkholderiales</taxon>
        <taxon>Burkholderiaceae</taxon>
        <taxon>Cupriavidus</taxon>
    </lineage>
</organism>
<dbReference type="SUPFAM" id="SSF54523">
    <property type="entry name" value="Pili subunits"/>
    <property type="match status" value="1"/>
</dbReference>
<dbReference type="NCBIfam" id="TIGR02532">
    <property type="entry name" value="IV_pilin_GFxxxE"/>
    <property type="match status" value="1"/>
</dbReference>
<dbReference type="InterPro" id="IPR012902">
    <property type="entry name" value="N_methyl_site"/>
</dbReference>
<dbReference type="Pfam" id="PF16074">
    <property type="entry name" value="PilW"/>
    <property type="match status" value="1"/>
</dbReference>
<keyword evidence="1" id="KW-1133">Transmembrane helix</keyword>
<sequence length="279" mass="29642">MRHISRPLSRRNSGFTLVEIMVGLVISLLLLLAASSMFIAQQRTNATQGDLAEIHENARAISQLIQREARQAGYSDFVFANNTFGGADSLSASNDDGVNVSDSLTLRYFGAALPGADPWAAPGTPTAAAPDGTVIDCTGKEVNANFLTAEVFSVVQAPDGTPWLQCSVNGVNTPMFPNVESLQVLMGEDTDGDKTIDRFVRPGVADVNKVRALRISFVLRGKSTTNPAPSTAAINHFGTGYAAGDVAPAGDAGSIFNLPADGRLRKHYAFYVAIRNRLN</sequence>
<keyword evidence="3" id="KW-1185">Reference proteome</keyword>
<feature type="transmembrane region" description="Helical" evidence="1">
    <location>
        <begin position="20"/>
        <end position="40"/>
    </location>
</feature>
<dbReference type="EMBL" id="CAJZAG010000003">
    <property type="protein sequence ID" value="CAG9169505.1"/>
    <property type="molecule type" value="Genomic_DNA"/>
</dbReference>
<protein>
    <recommendedName>
        <fullName evidence="4">Prepilin-type N-terminal cleavage/methylation domain-containing protein</fullName>
    </recommendedName>
</protein>
<evidence type="ECO:0000313" key="2">
    <source>
        <dbReference type="EMBL" id="CAG9169505.1"/>
    </source>
</evidence>
<keyword evidence="1" id="KW-0812">Transmembrane</keyword>
<keyword evidence="1" id="KW-0472">Membrane</keyword>